<dbReference type="PANTHER" id="PTHR47331">
    <property type="entry name" value="PHD-TYPE DOMAIN-CONTAINING PROTEIN"/>
    <property type="match status" value="1"/>
</dbReference>
<name>A0A6S7KAF5_PARCT</name>
<sequence>EEQIIKETQEKAFAKEIAALKKGKPVPRSSSLLKLNPMLENGMLRSNTRLRNARELSNEVNIPIILPKKNRVTSLIVKYHHETEHHEMGVNFAINHLR</sequence>
<dbReference type="OrthoDB" id="10055784at2759"/>
<dbReference type="PANTHER" id="PTHR47331:SF5">
    <property type="entry name" value="RIBONUCLEASE H"/>
    <property type="match status" value="1"/>
</dbReference>
<dbReference type="Proteomes" id="UP001152795">
    <property type="component" value="Unassembled WGS sequence"/>
</dbReference>
<evidence type="ECO:0000313" key="1">
    <source>
        <dbReference type="EMBL" id="CAB4041707.1"/>
    </source>
</evidence>
<dbReference type="EMBL" id="CACRXK020028796">
    <property type="protein sequence ID" value="CAB4041707.1"/>
    <property type="molecule type" value="Genomic_DNA"/>
</dbReference>
<dbReference type="AlphaFoldDB" id="A0A6S7KAF5"/>
<reference evidence="1" key="1">
    <citation type="submission" date="2020-04" db="EMBL/GenBank/DDBJ databases">
        <authorList>
            <person name="Alioto T."/>
            <person name="Alioto T."/>
            <person name="Gomez Garrido J."/>
        </authorList>
    </citation>
    <scope>NUCLEOTIDE SEQUENCE</scope>
    <source>
        <strain evidence="1">A484AB</strain>
    </source>
</reference>
<feature type="non-terminal residue" evidence="1">
    <location>
        <position position="1"/>
    </location>
</feature>
<organism evidence="1 2">
    <name type="scientific">Paramuricea clavata</name>
    <name type="common">Red gorgonian</name>
    <name type="synonym">Violescent sea-whip</name>
    <dbReference type="NCBI Taxonomy" id="317549"/>
    <lineage>
        <taxon>Eukaryota</taxon>
        <taxon>Metazoa</taxon>
        <taxon>Cnidaria</taxon>
        <taxon>Anthozoa</taxon>
        <taxon>Octocorallia</taxon>
        <taxon>Malacalcyonacea</taxon>
        <taxon>Plexauridae</taxon>
        <taxon>Paramuricea</taxon>
    </lineage>
</organism>
<proteinExistence type="predicted"/>
<comment type="caution">
    <text evidence="1">The sequence shown here is derived from an EMBL/GenBank/DDBJ whole genome shotgun (WGS) entry which is preliminary data.</text>
</comment>
<gene>
    <name evidence="1" type="ORF">PACLA_8A068809</name>
</gene>
<accession>A0A6S7KAF5</accession>
<keyword evidence="2" id="KW-1185">Reference proteome</keyword>
<feature type="non-terminal residue" evidence="1">
    <location>
        <position position="98"/>
    </location>
</feature>
<protein>
    <submittedName>
        <fullName evidence="1">Uncharacterized protein</fullName>
    </submittedName>
</protein>
<evidence type="ECO:0000313" key="2">
    <source>
        <dbReference type="Proteomes" id="UP001152795"/>
    </source>
</evidence>